<comment type="subcellular location">
    <subcellularLocation>
        <location evidence="1">Membrane</location>
        <topology evidence="1">Multi-pass membrane protein</topology>
    </subcellularLocation>
</comment>
<evidence type="ECO:0000313" key="13">
    <source>
        <dbReference type="Proteomes" id="UP001597361"/>
    </source>
</evidence>
<keyword evidence="6" id="KW-0560">Oxidoreductase</keyword>
<dbReference type="SUPFAM" id="SSF52833">
    <property type="entry name" value="Thioredoxin-like"/>
    <property type="match status" value="1"/>
</dbReference>
<feature type="transmembrane region" description="Helical" evidence="10">
    <location>
        <begin position="290"/>
        <end position="308"/>
    </location>
</feature>
<protein>
    <submittedName>
        <fullName evidence="12">Vitamin K epoxide reductase family protein</fullName>
    </submittedName>
</protein>
<dbReference type="Pfam" id="PF13462">
    <property type="entry name" value="Thioredoxin_4"/>
    <property type="match status" value="1"/>
</dbReference>
<evidence type="ECO:0000256" key="10">
    <source>
        <dbReference type="SAM" id="Phobius"/>
    </source>
</evidence>
<evidence type="ECO:0000313" key="12">
    <source>
        <dbReference type="EMBL" id="MFD2036240.1"/>
    </source>
</evidence>
<evidence type="ECO:0000256" key="3">
    <source>
        <dbReference type="ARBA" id="ARBA00022692"/>
    </source>
</evidence>
<comment type="caution">
    <text evidence="12">The sequence shown here is derived from an EMBL/GenBank/DDBJ whole genome shotgun (WGS) entry which is preliminary data.</text>
</comment>
<keyword evidence="5 10" id="KW-1133">Transmembrane helix</keyword>
<dbReference type="Gene3D" id="3.40.30.10">
    <property type="entry name" value="Glutaredoxin"/>
    <property type="match status" value="1"/>
</dbReference>
<evidence type="ECO:0000259" key="11">
    <source>
        <dbReference type="PROSITE" id="PS50990"/>
    </source>
</evidence>
<dbReference type="EMBL" id="JBHUHR010000039">
    <property type="protein sequence ID" value="MFD2036240.1"/>
    <property type="molecule type" value="Genomic_DNA"/>
</dbReference>
<sequence>MANSFYSTQKILELLGVPHTSGYLKETILSHPDHHSLLSIADTLKKYKTDLVTVKIGKEKLDQLPLPCIVQVTDSGISLFYTLTKVSDVEVVFFNESNRKTSTGREEFINQWTGVSLMVERDSDSIEPGYKERIWEKRRFQIMTIIFFISLLTWIGLAYIPEMTLADVKWATINPILFLFLKLTGLIVSTMVLWYEVDRHNPALQRFCTGGKKVDCEAVLESNPLKALGKEISLSTLSFAYFFAGFFSLLISSFSVSAISLLGYLSLLALPVIAFSFYFQAKVIKKWCRFCLMIQGILVLEGLCVWLGGNLSDVVDLKVLSIFSSLFVASVLTWATIKPLLTAKNELNFYKRNLSKIKNNKEIFEYFLSKSKRISNSAGGLGIQLRNKNPKYHVLKVCNPYCGPCAKAHPILENLFEGGNIDLQILFFPNADMEDPKTKVINHFLAIDNKGDSKATQKALDQWYSSPEKNHEAFAKRYPMNGELNKQKEKLLVMKEWCEKEGITHTPTIFINGYELPKEFSVEELKDILT</sequence>
<evidence type="ECO:0000256" key="8">
    <source>
        <dbReference type="ARBA" id="ARBA00023157"/>
    </source>
</evidence>
<dbReference type="InterPro" id="IPR036249">
    <property type="entry name" value="Thioredoxin-like_sf"/>
</dbReference>
<organism evidence="12 13">
    <name type="scientific">Belliella marina</name>
    <dbReference type="NCBI Taxonomy" id="1644146"/>
    <lineage>
        <taxon>Bacteria</taxon>
        <taxon>Pseudomonadati</taxon>
        <taxon>Bacteroidota</taxon>
        <taxon>Cytophagia</taxon>
        <taxon>Cytophagales</taxon>
        <taxon>Cyclobacteriaceae</taxon>
        <taxon>Belliella</taxon>
    </lineage>
</organism>
<dbReference type="InterPro" id="IPR012932">
    <property type="entry name" value="VKOR"/>
</dbReference>
<feature type="transmembrane region" description="Helical" evidence="10">
    <location>
        <begin position="257"/>
        <end position="278"/>
    </location>
</feature>
<dbReference type="RefSeq" id="WP_376887270.1">
    <property type="nucleotide sequence ID" value="NZ_JBHUHR010000039.1"/>
</dbReference>
<feature type="transmembrane region" description="Helical" evidence="10">
    <location>
        <begin position="172"/>
        <end position="195"/>
    </location>
</feature>
<dbReference type="Pfam" id="PF07884">
    <property type="entry name" value="VKOR"/>
    <property type="match status" value="1"/>
</dbReference>
<feature type="transmembrane region" description="Helical" evidence="10">
    <location>
        <begin position="232"/>
        <end position="251"/>
    </location>
</feature>
<keyword evidence="8" id="KW-1015">Disulfide bond</keyword>
<dbReference type="InterPro" id="IPR012336">
    <property type="entry name" value="Thioredoxin-like_fold"/>
</dbReference>
<feature type="domain" description="Peptidase C39" evidence="11">
    <location>
        <begin position="1"/>
        <end position="119"/>
    </location>
</feature>
<evidence type="ECO:0000256" key="7">
    <source>
        <dbReference type="ARBA" id="ARBA00023136"/>
    </source>
</evidence>
<dbReference type="InterPro" id="IPR038354">
    <property type="entry name" value="VKOR_sf"/>
</dbReference>
<feature type="transmembrane region" description="Helical" evidence="10">
    <location>
        <begin position="320"/>
        <end position="341"/>
    </location>
</feature>
<name>A0ABW4VTR9_9BACT</name>
<dbReference type="Gene3D" id="3.90.70.10">
    <property type="entry name" value="Cysteine proteinases"/>
    <property type="match status" value="1"/>
</dbReference>
<keyword evidence="7 10" id="KW-0472">Membrane</keyword>
<evidence type="ECO:0000256" key="5">
    <source>
        <dbReference type="ARBA" id="ARBA00022989"/>
    </source>
</evidence>
<dbReference type="Pfam" id="PF03412">
    <property type="entry name" value="Peptidase_C39"/>
    <property type="match status" value="1"/>
</dbReference>
<dbReference type="PROSITE" id="PS50990">
    <property type="entry name" value="PEPTIDASE_C39"/>
    <property type="match status" value="1"/>
</dbReference>
<evidence type="ECO:0000256" key="9">
    <source>
        <dbReference type="ARBA" id="ARBA00023284"/>
    </source>
</evidence>
<dbReference type="Gene3D" id="1.20.1440.130">
    <property type="entry name" value="VKOR domain"/>
    <property type="match status" value="1"/>
</dbReference>
<evidence type="ECO:0000256" key="6">
    <source>
        <dbReference type="ARBA" id="ARBA00023002"/>
    </source>
</evidence>
<dbReference type="InterPro" id="IPR005074">
    <property type="entry name" value="Peptidase_C39"/>
</dbReference>
<dbReference type="CDD" id="cd12921">
    <property type="entry name" value="VKOR_4"/>
    <property type="match status" value="1"/>
</dbReference>
<feature type="transmembrane region" description="Helical" evidence="10">
    <location>
        <begin position="140"/>
        <end position="160"/>
    </location>
</feature>
<evidence type="ECO:0000256" key="1">
    <source>
        <dbReference type="ARBA" id="ARBA00004141"/>
    </source>
</evidence>
<keyword evidence="13" id="KW-1185">Reference proteome</keyword>
<comment type="similarity">
    <text evidence="2">Belongs to the VKOR family.</text>
</comment>
<gene>
    <name evidence="12" type="ORF">ACFSKL_15660</name>
</gene>
<reference evidence="13" key="1">
    <citation type="journal article" date="2019" name="Int. J. Syst. Evol. Microbiol.">
        <title>The Global Catalogue of Microorganisms (GCM) 10K type strain sequencing project: providing services to taxonomists for standard genome sequencing and annotation.</title>
        <authorList>
            <consortium name="The Broad Institute Genomics Platform"/>
            <consortium name="The Broad Institute Genome Sequencing Center for Infectious Disease"/>
            <person name="Wu L."/>
            <person name="Ma J."/>
        </authorList>
    </citation>
    <scope>NUCLEOTIDE SEQUENCE [LARGE SCALE GENOMIC DNA]</scope>
    <source>
        <strain evidence="13">CGMCC 1.15180</strain>
    </source>
</reference>
<keyword evidence="9" id="KW-0676">Redox-active center</keyword>
<accession>A0ABW4VTR9</accession>
<evidence type="ECO:0000256" key="4">
    <source>
        <dbReference type="ARBA" id="ARBA00022719"/>
    </source>
</evidence>
<proteinExistence type="inferred from homology"/>
<evidence type="ECO:0000256" key="2">
    <source>
        <dbReference type="ARBA" id="ARBA00006214"/>
    </source>
</evidence>
<dbReference type="Proteomes" id="UP001597361">
    <property type="component" value="Unassembled WGS sequence"/>
</dbReference>
<keyword evidence="4" id="KW-0874">Quinone</keyword>
<keyword evidence="3 10" id="KW-0812">Transmembrane</keyword>